<gene>
    <name evidence="1" type="ORF">UFOVP143_29</name>
</gene>
<name>A0A6J7VQE0_9CAUD</name>
<protein>
    <submittedName>
        <fullName evidence="1">Uncharacterized protein</fullName>
    </submittedName>
</protein>
<reference evidence="1" key="1">
    <citation type="submission" date="2020-05" db="EMBL/GenBank/DDBJ databases">
        <authorList>
            <person name="Chiriac C."/>
            <person name="Salcher M."/>
            <person name="Ghai R."/>
            <person name="Kavagutti S V."/>
        </authorList>
    </citation>
    <scope>NUCLEOTIDE SEQUENCE</scope>
</reference>
<accession>A0A6J7VQE0</accession>
<organism evidence="1">
    <name type="scientific">uncultured Caudovirales phage</name>
    <dbReference type="NCBI Taxonomy" id="2100421"/>
    <lineage>
        <taxon>Viruses</taxon>
        <taxon>Duplodnaviria</taxon>
        <taxon>Heunggongvirae</taxon>
        <taxon>Uroviricota</taxon>
        <taxon>Caudoviricetes</taxon>
        <taxon>Peduoviridae</taxon>
        <taxon>Maltschvirus</taxon>
        <taxon>Maltschvirus maltsch</taxon>
    </lineage>
</organism>
<evidence type="ECO:0000313" key="1">
    <source>
        <dbReference type="EMBL" id="CAB5079563.1"/>
    </source>
</evidence>
<sequence>MNLHPRHQATLELPIGQFEALHQALAKVRSTSSSVTVDKQALTNLLMDYSRLINVLEKKGAA</sequence>
<proteinExistence type="predicted"/>
<dbReference type="EMBL" id="LR798191">
    <property type="protein sequence ID" value="CAB5079563.1"/>
    <property type="molecule type" value="Genomic_DNA"/>
</dbReference>